<evidence type="ECO:0000256" key="2">
    <source>
        <dbReference type="ARBA" id="ARBA00004865"/>
    </source>
</evidence>
<evidence type="ECO:0000259" key="17">
    <source>
        <dbReference type="Pfam" id="PF02878"/>
    </source>
</evidence>
<dbReference type="InterPro" id="IPR016055">
    <property type="entry name" value="A-D-PHexomutase_a/b/a-I/II/III"/>
</dbReference>
<dbReference type="CDD" id="cd03086">
    <property type="entry name" value="PGM3"/>
    <property type="match status" value="1"/>
</dbReference>
<evidence type="ECO:0000256" key="4">
    <source>
        <dbReference type="ARBA" id="ARBA00012731"/>
    </source>
</evidence>
<keyword evidence="8 12" id="KW-0413">Isomerase</keyword>
<keyword evidence="7 12" id="KW-0460">Magnesium</keyword>
<evidence type="ECO:0000256" key="1">
    <source>
        <dbReference type="ARBA" id="ARBA00000558"/>
    </source>
</evidence>
<dbReference type="InterPro" id="IPR049023">
    <property type="entry name" value="AMG1_II"/>
</dbReference>
<feature type="domain" description="Alpha-D-phosphohexomutase C-terminal" evidence="16">
    <location>
        <begin position="419"/>
        <end position="466"/>
    </location>
</feature>
<dbReference type="FunFam" id="3.30.310.50:FF:000003">
    <property type="entry name" value="Phosphoacetylglucosamine mutase"/>
    <property type="match status" value="1"/>
</dbReference>
<organism evidence="20 21">
    <name type="scientific">Artemia franciscana</name>
    <name type="common">Brine shrimp</name>
    <name type="synonym">Artemia sanfranciscana</name>
    <dbReference type="NCBI Taxonomy" id="6661"/>
    <lineage>
        <taxon>Eukaryota</taxon>
        <taxon>Metazoa</taxon>
        <taxon>Ecdysozoa</taxon>
        <taxon>Arthropoda</taxon>
        <taxon>Crustacea</taxon>
        <taxon>Branchiopoda</taxon>
        <taxon>Anostraca</taxon>
        <taxon>Artemiidae</taxon>
        <taxon>Artemia</taxon>
    </lineage>
</organism>
<dbReference type="GO" id="GO:0005975">
    <property type="term" value="P:carbohydrate metabolic process"/>
    <property type="evidence" value="ECO:0007669"/>
    <property type="project" value="InterPro"/>
</dbReference>
<dbReference type="EMBL" id="JAVRJZ010000015">
    <property type="protein sequence ID" value="KAK2712202.1"/>
    <property type="molecule type" value="Genomic_DNA"/>
</dbReference>
<feature type="binding site" evidence="14">
    <location>
        <position position="447"/>
    </location>
    <ligand>
        <name>substrate</name>
    </ligand>
</feature>
<keyword evidence="9" id="KW-0119">Carbohydrate metabolism</keyword>
<comment type="pathway">
    <text evidence="2 12">Nucleotide-sugar biosynthesis; UDP-N-acetyl-alpha-D-glucosamine biosynthesis; N-acetyl-alpha-D-glucosamine 1-phosphate from alpha-D-glucosamine 6-phosphate (route I): step 2/2.</text>
</comment>
<evidence type="ECO:0000313" key="21">
    <source>
        <dbReference type="Proteomes" id="UP001187531"/>
    </source>
</evidence>
<evidence type="ECO:0000256" key="12">
    <source>
        <dbReference type="PIRNR" id="PIRNR016408"/>
    </source>
</evidence>
<evidence type="ECO:0000256" key="8">
    <source>
        <dbReference type="ARBA" id="ARBA00023235"/>
    </source>
</evidence>
<dbReference type="PANTHER" id="PTHR45955:SF1">
    <property type="entry name" value="PHOSPHOACETYLGLUCOSAMINE MUTASE"/>
    <property type="match status" value="1"/>
</dbReference>
<evidence type="ECO:0000313" key="20">
    <source>
        <dbReference type="EMBL" id="KAK2712202.1"/>
    </source>
</evidence>
<feature type="binding site" evidence="14">
    <location>
        <begin position="438"/>
        <end position="442"/>
    </location>
    <ligand>
        <name>substrate</name>
    </ligand>
</feature>
<comment type="caution">
    <text evidence="20">The sequence shown here is derived from an EMBL/GenBank/DDBJ whole genome shotgun (WGS) entry which is preliminary data.</text>
</comment>
<comment type="function">
    <text evidence="12">Catalyzes the conversion of GlcNAc-6-P into GlcNAc-1-P during the synthesis of uridine diphosphate/UDP-GlcNAc, a sugar nucleotide critical to multiple glycosylation pathways including protein N- and O-glycosylation.</text>
</comment>
<dbReference type="Gene3D" id="3.40.120.10">
    <property type="entry name" value="Alpha-D-Glucose-1,6-Bisphosphate, subunit A, domain 3"/>
    <property type="match status" value="3"/>
</dbReference>
<dbReference type="FunFam" id="3.40.120.10:FF:000023">
    <property type="entry name" value="Phosphoacetylglucosamine mutase"/>
    <property type="match status" value="1"/>
</dbReference>
<feature type="active site" description="Phosphoserine intermediate" evidence="13">
    <location>
        <position position="5"/>
    </location>
</feature>
<dbReference type="GO" id="GO:0004610">
    <property type="term" value="F:phosphoacetylglucosamine mutase activity"/>
    <property type="evidence" value="ECO:0007669"/>
    <property type="project" value="UniProtKB-UniRule"/>
</dbReference>
<comment type="cofactor">
    <cofactor evidence="12 15">
        <name>Mg(2+)</name>
        <dbReference type="ChEBI" id="CHEBI:18420"/>
    </cofactor>
    <text evidence="12 15">Binds 1 Mg(2+) ion per subunit.</text>
</comment>
<evidence type="ECO:0000256" key="11">
    <source>
        <dbReference type="ARBA" id="ARBA00032065"/>
    </source>
</evidence>
<evidence type="ECO:0000259" key="16">
    <source>
        <dbReference type="Pfam" id="PF00408"/>
    </source>
</evidence>
<dbReference type="SUPFAM" id="SSF55957">
    <property type="entry name" value="Phosphoglucomutase, C-terminal domain"/>
    <property type="match status" value="1"/>
</dbReference>
<accession>A0AA88HWH1</accession>
<name>A0AA88HWH1_ARTSF</name>
<dbReference type="PANTHER" id="PTHR45955">
    <property type="entry name" value="PHOSPHOACETYLGLUCOSAMINE MUTASE"/>
    <property type="match status" value="1"/>
</dbReference>
<evidence type="ECO:0000256" key="10">
    <source>
        <dbReference type="ARBA" id="ARBA00031926"/>
    </source>
</evidence>
<dbReference type="Pfam" id="PF21405">
    <property type="entry name" value="AMG1_II"/>
    <property type="match status" value="1"/>
</dbReference>
<dbReference type="InterPro" id="IPR036900">
    <property type="entry name" value="A-D-PHexomutase_C_sf"/>
</dbReference>
<feature type="binding site" evidence="14">
    <location>
        <begin position="310"/>
        <end position="312"/>
    </location>
    <ligand>
        <name>substrate</name>
    </ligand>
</feature>
<keyword evidence="21" id="KW-1185">Reference proteome</keyword>
<evidence type="ECO:0000256" key="6">
    <source>
        <dbReference type="ARBA" id="ARBA00022723"/>
    </source>
</evidence>
<comment type="catalytic activity">
    <reaction evidence="1 12">
        <text>N-acetyl-alpha-D-glucosamine 1-phosphate = N-acetyl-D-glucosamine 6-phosphate</text>
        <dbReference type="Rhea" id="RHEA:23804"/>
        <dbReference type="ChEBI" id="CHEBI:57513"/>
        <dbReference type="ChEBI" id="CHEBI:57776"/>
        <dbReference type="EC" id="5.4.2.3"/>
    </reaction>
</comment>
<keyword evidence="5" id="KW-0597">Phosphoprotein</keyword>
<gene>
    <name evidence="20" type="ORF">QYM36_011031</name>
</gene>
<dbReference type="AlphaFoldDB" id="A0AA88HWH1"/>
<dbReference type="InterPro" id="IPR049022">
    <property type="entry name" value="AMG1_III"/>
</dbReference>
<evidence type="ECO:0000256" key="14">
    <source>
        <dbReference type="PIRSR" id="PIRSR016408-2"/>
    </source>
</evidence>
<evidence type="ECO:0000256" key="5">
    <source>
        <dbReference type="ARBA" id="ARBA00022553"/>
    </source>
</evidence>
<dbReference type="Pfam" id="PF21404">
    <property type="entry name" value="AMG1_III"/>
    <property type="match status" value="1"/>
</dbReference>
<evidence type="ECO:0000256" key="15">
    <source>
        <dbReference type="PIRSR" id="PIRSR016408-3"/>
    </source>
</evidence>
<evidence type="ECO:0000256" key="3">
    <source>
        <dbReference type="ARBA" id="ARBA00010231"/>
    </source>
</evidence>
<dbReference type="EC" id="5.4.2.3" evidence="4 12"/>
<evidence type="ECO:0000259" key="18">
    <source>
        <dbReference type="Pfam" id="PF21404"/>
    </source>
</evidence>
<keyword evidence="6 12" id="KW-0479">Metal-binding</keyword>
<evidence type="ECO:0000256" key="9">
    <source>
        <dbReference type="ARBA" id="ARBA00023277"/>
    </source>
</evidence>
<sequence length="485" mass="53469">MITASHNPVVDNGVKLVDPKGDMLAHEWELLATELANASDEELDGMVQGMVKKFASDSDAPALVFIGRDTRPSSESLMDAVVMGVEKMGGTFKNFGIVSTPQLHYFVVSHNTNGAYGEPTEAGYFKKMSDAFKKFREIHPLNEKYANQVIFDGANGVGAHKMKVMKTYLEDSLKVEIFNSGEGELNYMCGADYVKVGQRPPDNVPLERGVKYATVDGDADRVLYFFYDDSNTFCMLDGDKIATLIAGYFKELVSESGLALNLGLVQTAYANGSSTHYISENLKVPVACVPTGVKHLHHKATNFDIGIYFEANGHGTVVFSDIATLKIRNSQNDTSMTDKQIMAIKKLAILCDIINQTVGDAISDILLVESILYARGWSIEDWNKSYTDLPNRQLKVQVKDRNVISTTDAERRCQTPSELQDEIDAAIAKYKFGRSFVRPSGTEDVIRVYAEAESQYSADMLAYEVAVIVYNLAGGVGDKPRNPRC</sequence>
<dbReference type="GO" id="GO:0046872">
    <property type="term" value="F:metal ion binding"/>
    <property type="evidence" value="ECO:0007669"/>
    <property type="project" value="UniProtKB-KW"/>
</dbReference>
<dbReference type="InterPro" id="IPR016657">
    <property type="entry name" value="PAGM"/>
</dbReference>
<comment type="similarity">
    <text evidence="3 12">Belongs to the phosphohexose mutase family.</text>
</comment>
<evidence type="ECO:0000256" key="13">
    <source>
        <dbReference type="PIRSR" id="PIRSR016408-1"/>
    </source>
</evidence>
<reference evidence="20" key="1">
    <citation type="submission" date="2023-07" db="EMBL/GenBank/DDBJ databases">
        <title>Chromosome-level genome assembly of Artemia franciscana.</title>
        <authorList>
            <person name="Jo E."/>
        </authorList>
    </citation>
    <scope>NUCLEOTIDE SEQUENCE</scope>
    <source>
        <tissue evidence="20">Whole body</tissue>
    </source>
</reference>
<dbReference type="SUPFAM" id="SSF53738">
    <property type="entry name" value="Phosphoglucomutase, first 3 domains"/>
    <property type="match status" value="2"/>
</dbReference>
<feature type="domain" description="Alpha-D-phosphohexomutase alpha/beta/alpha" evidence="17">
    <location>
        <begin position="47"/>
        <end position="114"/>
    </location>
</feature>
<dbReference type="InterPro" id="IPR005844">
    <property type="entry name" value="A-D-PHexomutase_a/b/a-I"/>
</dbReference>
<feature type="domain" description="Phosphoacetylglucosamine mutase AMG1" evidence="19">
    <location>
        <begin position="120"/>
        <end position="222"/>
    </location>
</feature>
<evidence type="ECO:0000259" key="19">
    <source>
        <dbReference type="Pfam" id="PF21405"/>
    </source>
</evidence>
<dbReference type="Pfam" id="PF02878">
    <property type="entry name" value="PGM_PMM_I"/>
    <property type="match status" value="1"/>
</dbReference>
<feature type="binding site" description="via phosphate group" evidence="15">
    <location>
        <position position="5"/>
    </location>
    <ligand>
        <name>Mg(2+)</name>
        <dbReference type="ChEBI" id="CHEBI:18420"/>
    </ligand>
</feature>
<dbReference type="Gene3D" id="3.30.310.50">
    <property type="entry name" value="Alpha-D-phosphohexomutase, C-terminal domain"/>
    <property type="match status" value="1"/>
</dbReference>
<feature type="domain" description="Phosphoacetylglucosamine mutase AMG1" evidence="18">
    <location>
        <begin position="237"/>
        <end position="377"/>
    </location>
</feature>
<feature type="binding site" evidence="15">
    <location>
        <position position="220"/>
    </location>
    <ligand>
        <name>Mg(2+)</name>
        <dbReference type="ChEBI" id="CHEBI:18420"/>
    </ligand>
</feature>
<dbReference type="Pfam" id="PF00408">
    <property type="entry name" value="PGM_PMM_IV"/>
    <property type="match status" value="1"/>
</dbReference>
<dbReference type="GO" id="GO:0006048">
    <property type="term" value="P:UDP-N-acetylglucosamine biosynthetic process"/>
    <property type="evidence" value="ECO:0007669"/>
    <property type="project" value="UniProtKB-UniRule"/>
</dbReference>
<feature type="binding site" evidence="15">
    <location>
        <position position="216"/>
    </location>
    <ligand>
        <name>Mg(2+)</name>
        <dbReference type="ChEBI" id="CHEBI:18420"/>
    </ligand>
</feature>
<dbReference type="Proteomes" id="UP001187531">
    <property type="component" value="Unassembled WGS sequence"/>
</dbReference>
<protein>
    <recommendedName>
        <fullName evidence="4 12">Phosphoacetylglucosamine mutase</fullName>
        <shortName evidence="12">PAGM</shortName>
        <ecNumber evidence="4 12">5.4.2.3</ecNumber>
    </recommendedName>
    <alternativeName>
        <fullName evidence="11 12">Acetylglucosamine phosphomutase</fullName>
    </alternativeName>
    <alternativeName>
        <fullName evidence="10 12">N-acetylglucosamine-phosphate mutase</fullName>
    </alternativeName>
</protein>
<feature type="binding site" evidence="15">
    <location>
        <position position="218"/>
    </location>
    <ligand>
        <name>Mg(2+)</name>
        <dbReference type="ChEBI" id="CHEBI:18420"/>
    </ligand>
</feature>
<evidence type="ECO:0000256" key="7">
    <source>
        <dbReference type="ARBA" id="ARBA00022842"/>
    </source>
</evidence>
<proteinExistence type="inferred from homology"/>
<dbReference type="PIRSF" id="PIRSF016408">
    <property type="entry name" value="PAGM"/>
    <property type="match status" value="1"/>
</dbReference>
<dbReference type="InterPro" id="IPR005843">
    <property type="entry name" value="A-D-PHexomutase_C"/>
</dbReference>